<dbReference type="EMBL" id="DRMS01000154">
    <property type="protein sequence ID" value="HFC91935.1"/>
    <property type="molecule type" value="Genomic_DNA"/>
</dbReference>
<evidence type="ECO:0000256" key="1">
    <source>
        <dbReference type="ARBA" id="ARBA00023125"/>
    </source>
</evidence>
<gene>
    <name evidence="4" type="ORF">ENJ51_03905</name>
</gene>
<evidence type="ECO:0000256" key="2">
    <source>
        <dbReference type="PROSITE-ProRule" id="PRU01091"/>
    </source>
</evidence>
<evidence type="ECO:0000259" key="3">
    <source>
        <dbReference type="PROSITE" id="PS51755"/>
    </source>
</evidence>
<dbReference type="Gene3D" id="1.10.10.10">
    <property type="entry name" value="Winged helix-like DNA-binding domain superfamily/Winged helix DNA-binding domain"/>
    <property type="match status" value="1"/>
</dbReference>
<dbReference type="CDD" id="cd00383">
    <property type="entry name" value="trans_reg_C"/>
    <property type="match status" value="1"/>
</dbReference>
<protein>
    <recommendedName>
        <fullName evidence="3">OmpR/PhoB-type domain-containing protein</fullName>
    </recommendedName>
</protein>
<reference evidence="4" key="1">
    <citation type="journal article" date="2020" name="mSystems">
        <title>Genome- and Community-Level Interaction Insights into Carbon Utilization and Element Cycling Functions of Hydrothermarchaeota in Hydrothermal Sediment.</title>
        <authorList>
            <person name="Zhou Z."/>
            <person name="Liu Y."/>
            <person name="Xu W."/>
            <person name="Pan J."/>
            <person name="Luo Z.H."/>
            <person name="Li M."/>
        </authorList>
    </citation>
    <scope>NUCLEOTIDE SEQUENCE [LARGE SCALE GENOMIC DNA]</scope>
    <source>
        <strain evidence="4">HyVt-493</strain>
    </source>
</reference>
<dbReference type="Gene3D" id="3.40.50.10070">
    <property type="entry name" value="TolB, N-terminal domain"/>
    <property type="match status" value="1"/>
</dbReference>
<keyword evidence="1 2" id="KW-0238">DNA-binding</keyword>
<dbReference type="GO" id="GO:0003677">
    <property type="term" value="F:DNA binding"/>
    <property type="evidence" value="ECO:0007669"/>
    <property type="project" value="UniProtKB-UniRule"/>
</dbReference>
<dbReference type="GO" id="GO:0006355">
    <property type="term" value="P:regulation of DNA-templated transcription"/>
    <property type="evidence" value="ECO:0007669"/>
    <property type="project" value="InterPro"/>
</dbReference>
<dbReference type="Proteomes" id="UP000885750">
    <property type="component" value="Unassembled WGS sequence"/>
</dbReference>
<sequence length="544" mass="61908">MIYCLGDYEIHTETHELLCEKQPQEIEPLIFKLLLFMLENPNRILSRDELIRVVWKARIISDSTLNSAISATRQAIGDTVKTQQYIKTISGKGYRFIGNVIKLDSASPSSSFFPKDDKKSNETITTTLIQTSCTATNPSPIRQLPDKPSIAVMNFTSLNKSEKGTLFGKILTMEINSHLARLPHFFVVASASSLRLETFHLSPQQISQQLGVRYLVSGHIVHYKKHLRVTVSLVDVVQNCEVWAQQYEQSQDDIFLIQNEISNRIIAMLDVSIEQSEIDRAFRIPSEDLSAWENYHRGFWYLGLTTPHDIKRAEHYFKQAIRLDPRFSRAYAGLSFLETSKILLDMNQKNDQMSLDKALDHAHYCLAIESKETMGYLSLGRAFMIAKHYPDALKIAKAGIRVNHNNVYCQQLKAKVAALSSLDAVAKQSVITSHRLSPYDPHQFCLQSMYAISLIHQGKYETATNWSSRAAHDHKAFHITYIIAAFCHEIAGDSKKAQQFMQKALNTRPNYSIKRYQKIVAHTNDTTNRRIIDALLKTGLPMKG</sequence>
<feature type="DNA-binding region" description="OmpR/PhoB-type" evidence="2">
    <location>
        <begin position="1"/>
        <end position="98"/>
    </location>
</feature>
<dbReference type="SUPFAM" id="SSF48452">
    <property type="entry name" value="TPR-like"/>
    <property type="match status" value="1"/>
</dbReference>
<dbReference type="InterPro" id="IPR011990">
    <property type="entry name" value="TPR-like_helical_dom_sf"/>
</dbReference>
<dbReference type="PROSITE" id="PS51755">
    <property type="entry name" value="OMPR_PHOB"/>
    <property type="match status" value="1"/>
</dbReference>
<proteinExistence type="predicted"/>
<dbReference type="GO" id="GO:0000160">
    <property type="term" value="P:phosphorelay signal transduction system"/>
    <property type="evidence" value="ECO:0007669"/>
    <property type="project" value="InterPro"/>
</dbReference>
<dbReference type="InterPro" id="IPR001867">
    <property type="entry name" value="OmpR/PhoB-type_DNA-bd"/>
</dbReference>
<dbReference type="SMART" id="SM00862">
    <property type="entry name" value="Trans_reg_C"/>
    <property type="match status" value="1"/>
</dbReference>
<dbReference type="InterPro" id="IPR019734">
    <property type="entry name" value="TPR_rpt"/>
</dbReference>
<dbReference type="SMART" id="SM00028">
    <property type="entry name" value="TPR"/>
    <property type="match status" value="3"/>
</dbReference>
<dbReference type="Pfam" id="PF00486">
    <property type="entry name" value="Trans_reg_C"/>
    <property type="match status" value="1"/>
</dbReference>
<dbReference type="SUPFAM" id="SSF46894">
    <property type="entry name" value="C-terminal effector domain of the bipartite response regulators"/>
    <property type="match status" value="1"/>
</dbReference>
<organism evidence="4">
    <name type="scientific">Leucothrix mucor</name>
    <dbReference type="NCBI Taxonomy" id="45248"/>
    <lineage>
        <taxon>Bacteria</taxon>
        <taxon>Pseudomonadati</taxon>
        <taxon>Pseudomonadota</taxon>
        <taxon>Gammaproteobacteria</taxon>
        <taxon>Thiotrichales</taxon>
        <taxon>Thiotrichaceae</taxon>
        <taxon>Leucothrix</taxon>
    </lineage>
</organism>
<name>A0A7V2SYR5_LEUMU</name>
<accession>A0A7V2SYR5</accession>
<dbReference type="AlphaFoldDB" id="A0A7V2SYR5"/>
<dbReference type="InterPro" id="IPR036388">
    <property type="entry name" value="WH-like_DNA-bd_sf"/>
</dbReference>
<comment type="caution">
    <text evidence="4">The sequence shown here is derived from an EMBL/GenBank/DDBJ whole genome shotgun (WGS) entry which is preliminary data.</text>
</comment>
<evidence type="ECO:0000313" key="4">
    <source>
        <dbReference type="EMBL" id="HFC91935.1"/>
    </source>
</evidence>
<dbReference type="Gene3D" id="1.25.40.10">
    <property type="entry name" value="Tetratricopeptide repeat domain"/>
    <property type="match status" value="2"/>
</dbReference>
<dbReference type="InterPro" id="IPR016032">
    <property type="entry name" value="Sig_transdc_resp-reg_C-effctor"/>
</dbReference>
<feature type="domain" description="OmpR/PhoB-type" evidence="3">
    <location>
        <begin position="1"/>
        <end position="98"/>
    </location>
</feature>